<dbReference type="AlphaFoldDB" id="A0A498RD82"/>
<dbReference type="InterPro" id="IPR029039">
    <property type="entry name" value="Flavoprotein-like_sf"/>
</dbReference>
<dbReference type="Gene3D" id="3.40.50.360">
    <property type="match status" value="1"/>
</dbReference>
<evidence type="ECO:0000256" key="1">
    <source>
        <dbReference type="ARBA" id="ARBA00022630"/>
    </source>
</evidence>
<dbReference type="GO" id="GO:0016491">
    <property type="term" value="F:oxidoreductase activity"/>
    <property type="evidence" value="ECO:0007669"/>
    <property type="project" value="InterPro"/>
</dbReference>
<dbReference type="PANTHER" id="PTHR43278">
    <property type="entry name" value="NAD(P)H-DEPENDENT FMN-CONTAINING OXIDOREDUCTASE YWQN-RELATED"/>
    <property type="match status" value="1"/>
</dbReference>
<dbReference type="RefSeq" id="WP_122629669.1">
    <property type="nucleotide sequence ID" value="NZ_UPPP01000097.1"/>
</dbReference>
<evidence type="ECO:0000256" key="2">
    <source>
        <dbReference type="ARBA" id="ARBA00022643"/>
    </source>
</evidence>
<proteinExistence type="predicted"/>
<dbReference type="Pfam" id="PF03358">
    <property type="entry name" value="FMN_red"/>
    <property type="match status" value="1"/>
</dbReference>
<dbReference type="SUPFAM" id="SSF52218">
    <property type="entry name" value="Flavoproteins"/>
    <property type="match status" value="1"/>
</dbReference>
<dbReference type="EMBL" id="UPPP01000097">
    <property type="protein sequence ID" value="VBB08820.1"/>
    <property type="molecule type" value="Genomic_DNA"/>
</dbReference>
<dbReference type="InterPro" id="IPR051796">
    <property type="entry name" value="ISF_SsuE-like"/>
</dbReference>
<evidence type="ECO:0000313" key="4">
    <source>
        <dbReference type="EMBL" id="VBB08820.1"/>
    </source>
</evidence>
<dbReference type="PANTHER" id="PTHR43278:SF2">
    <property type="entry name" value="IRON-SULFUR FLAVOPROTEIN"/>
    <property type="match status" value="1"/>
</dbReference>
<keyword evidence="2" id="KW-0288">FMN</keyword>
<organism evidence="4 5">
    <name type="scientific">Lucifera butyrica</name>
    <dbReference type="NCBI Taxonomy" id="1351585"/>
    <lineage>
        <taxon>Bacteria</taxon>
        <taxon>Bacillati</taxon>
        <taxon>Bacillota</taxon>
        <taxon>Negativicutes</taxon>
        <taxon>Veillonellales</taxon>
        <taxon>Veillonellaceae</taxon>
        <taxon>Lucifera</taxon>
    </lineage>
</organism>
<feature type="domain" description="NADPH-dependent FMN reductase-like" evidence="3">
    <location>
        <begin position="1"/>
        <end position="116"/>
    </location>
</feature>
<name>A0A498RD82_9FIRM</name>
<dbReference type="OrthoDB" id="6398207at2"/>
<keyword evidence="1" id="KW-0285">Flavoprotein</keyword>
<dbReference type="InterPro" id="IPR005025">
    <property type="entry name" value="FMN_Rdtase-like_dom"/>
</dbReference>
<evidence type="ECO:0000313" key="5">
    <source>
        <dbReference type="Proteomes" id="UP000277811"/>
    </source>
</evidence>
<sequence>MYILAINGSPRKNWNTATLLNKALEGAASQGAATELIHLYDLNFKGCISCFSCKLKGGRSYGKCAYKDDLSPVLEKIERADAVILGSPIYLGNVTGEMRSLMERMAFQYLVYDETHSSLVPKKKTIGFIYTMNIKEEMLRDWGYDRVFLANENIFARVFGASESLYSTDTYQFNDYSKYVVTAFDAAAKSRRRQEEFPKDCEKAFNLGVRFAKSVLK</sequence>
<evidence type="ECO:0000259" key="3">
    <source>
        <dbReference type="Pfam" id="PF03358"/>
    </source>
</evidence>
<dbReference type="Proteomes" id="UP000277811">
    <property type="component" value="Unassembled WGS sequence"/>
</dbReference>
<gene>
    <name evidence="4" type="ORF">LUCI_4101</name>
</gene>
<keyword evidence="5" id="KW-1185">Reference proteome</keyword>
<protein>
    <submittedName>
        <fullName evidence="4">Nadph-dependent fmn reductase</fullName>
    </submittedName>
</protein>
<reference evidence="4 5" key="1">
    <citation type="submission" date="2018-06" db="EMBL/GenBank/DDBJ databases">
        <authorList>
            <person name="Strepis N."/>
        </authorList>
    </citation>
    <scope>NUCLEOTIDE SEQUENCE [LARGE SCALE GENOMIC DNA]</scope>
    <source>
        <strain evidence="4">LUCI</strain>
    </source>
</reference>
<accession>A0A498RD82</accession>